<name>A0A7V2B082_RHOMR</name>
<protein>
    <submittedName>
        <fullName evidence="1">Energy transducer TonB</fullName>
    </submittedName>
</protein>
<dbReference type="PROSITE" id="PS51257">
    <property type="entry name" value="PROKAR_LIPOPROTEIN"/>
    <property type="match status" value="1"/>
</dbReference>
<dbReference type="EMBL" id="DSGB01000004">
    <property type="protein sequence ID" value="HER95881.1"/>
    <property type="molecule type" value="Genomic_DNA"/>
</dbReference>
<dbReference type="SUPFAM" id="SSF74653">
    <property type="entry name" value="TolA/TonB C-terminal domain"/>
    <property type="match status" value="1"/>
</dbReference>
<comment type="caution">
    <text evidence="1">The sequence shown here is derived from an EMBL/GenBank/DDBJ whole genome shotgun (WGS) entry which is preliminary data.</text>
</comment>
<sequence>MSFRLCWAAILLIFVGCGRPSLPSGPPEGWQATEERWWRSGVDTTVAFRPLESLATMGLETGASATAASRGELLVEAVRRSLTPLFRVQPEIIDSLFRRYVAPKVAQATLTEDVEAEIDRLREESYRSLLRYFREPRPITRLGEEVPLIYPDSLVEKGVTGRVEMQVYLNAEGEPEAIWKLEGVHPVLDLLAMEATTQMRWQPAYVRQGNTWITVPSWVRFNIHYQIQGE</sequence>
<proteinExistence type="predicted"/>
<evidence type="ECO:0000313" key="1">
    <source>
        <dbReference type="EMBL" id="HER95881.1"/>
    </source>
</evidence>
<dbReference type="Gene3D" id="3.30.1150.10">
    <property type="match status" value="1"/>
</dbReference>
<organism evidence="1">
    <name type="scientific">Rhodothermus marinus</name>
    <name type="common">Rhodothermus obamensis</name>
    <dbReference type="NCBI Taxonomy" id="29549"/>
    <lineage>
        <taxon>Bacteria</taxon>
        <taxon>Pseudomonadati</taxon>
        <taxon>Rhodothermota</taxon>
        <taxon>Rhodothermia</taxon>
        <taxon>Rhodothermales</taxon>
        <taxon>Rhodothermaceae</taxon>
        <taxon>Rhodothermus</taxon>
    </lineage>
</organism>
<gene>
    <name evidence="1" type="ORF">ENO59_05120</name>
</gene>
<dbReference type="AlphaFoldDB" id="A0A7V2B082"/>
<accession>A0A7V2B082</accession>
<reference evidence="1" key="1">
    <citation type="journal article" date="2020" name="mSystems">
        <title>Genome- and Community-Level Interaction Insights into Carbon Utilization and Element Cycling Functions of Hydrothermarchaeota in Hydrothermal Sediment.</title>
        <authorList>
            <person name="Zhou Z."/>
            <person name="Liu Y."/>
            <person name="Xu W."/>
            <person name="Pan J."/>
            <person name="Luo Z.H."/>
            <person name="Li M."/>
        </authorList>
    </citation>
    <scope>NUCLEOTIDE SEQUENCE [LARGE SCALE GENOMIC DNA]</scope>
    <source>
        <strain evidence="1">SpSt-143</strain>
    </source>
</reference>